<dbReference type="PANTHER" id="PTHR30619">
    <property type="entry name" value="DNA INTERNALIZATION/COMPETENCE PROTEIN COMEC/REC2"/>
    <property type="match status" value="1"/>
</dbReference>
<proteinExistence type="predicted"/>
<feature type="transmembrane region" description="Helical" evidence="6">
    <location>
        <begin position="49"/>
        <end position="67"/>
    </location>
</feature>
<feature type="transmembrane region" description="Helical" evidence="6">
    <location>
        <begin position="462"/>
        <end position="481"/>
    </location>
</feature>
<sequence length="775" mass="87562">MRRPICGITIFYILGILIQCTSAISYKGMLGIFVLATIIGSYINKKKCRTIILFSIILLWGALNFSINKEYEGQLKAFFDEKVYVVGDVVDASYKERMQLILKGIEIRIDGKKYRFSDKLIVKLKGKYDPAKKIIGKRVAIQGVLTAPQKRRNPKMFDYHMYLKTKKIYSVLYGDTRKIKIIGDGDISFVSKSANYIKSNVVYRILNALPKKEANILVGILLGDKDGLDIDIYTTFKKVGIAHILAVSGLHVGILYMVLNKLLKGVSQDIRTMTILVILFFYVMITGCAPSVLRAALMASVLICAPMLNRRYDSLSAIFMIAFILLLINPIYFIHIGFQLSFVATLSIILFYKKILMKITCMPEFLRQIFAVSMAAQIGIIPIVAYYFNYISLGALVINIPIVMLVSLIVPLGLFMIFSSFISLSFASILGQIIFCLIKMLVVLSKITEAISFSNIEVISPSLFFIGTYYILFLLLLVDGRKRWGYYFSRKKGMFITMGIYVSITVLLYVVPDNMNITFIDVGQGDCILIQTPRGKNILIDGGGSHQENIDVGEDILVPCLLRNGIRKIDLMILSHIHKDHIGGLLSVLDHLKVNVLMIGTDHYQSEDLNKMKEKCAHQKTKIYQVRKDDKISIEEHMLIKILHPSKQLITGTRDDENNNSLVALMMYKGKRILFTGDIEAEAEDEILKTYPDLSVDVLKIAHHGSYYSSTQKFITATKPKVAIVQVGKNNFGHPHKAVLNRLKNNGTYIFRNDKNGAVRVTFDEKKIKVKKMIQ</sequence>
<evidence type="ECO:0000256" key="3">
    <source>
        <dbReference type="ARBA" id="ARBA00022692"/>
    </source>
</evidence>
<evidence type="ECO:0000256" key="1">
    <source>
        <dbReference type="ARBA" id="ARBA00004651"/>
    </source>
</evidence>
<dbReference type="InterPro" id="IPR036866">
    <property type="entry name" value="RibonucZ/Hydroxyglut_hydro"/>
</dbReference>
<dbReference type="Pfam" id="PF13567">
    <property type="entry name" value="DUF4131"/>
    <property type="match status" value="1"/>
</dbReference>
<dbReference type="Pfam" id="PF00753">
    <property type="entry name" value="Lactamase_B"/>
    <property type="match status" value="1"/>
</dbReference>
<keyword evidence="5 6" id="KW-0472">Membrane</keyword>
<gene>
    <name evidence="8" type="ORF">EV214_101302</name>
</gene>
<protein>
    <submittedName>
        <fullName evidence="8">Competence protein ComEC</fullName>
    </submittedName>
</protein>
<organism evidence="8 9">
    <name type="scientific">Marinisporobacter balticus</name>
    <dbReference type="NCBI Taxonomy" id="2018667"/>
    <lineage>
        <taxon>Bacteria</taxon>
        <taxon>Bacillati</taxon>
        <taxon>Bacillota</taxon>
        <taxon>Clostridia</taxon>
        <taxon>Peptostreptococcales</taxon>
        <taxon>Thermotaleaceae</taxon>
        <taxon>Marinisporobacter</taxon>
    </lineage>
</organism>
<accession>A0A4R2L0W1</accession>
<keyword evidence="4 6" id="KW-1133">Transmembrane helix</keyword>
<dbReference type="SMART" id="SM00849">
    <property type="entry name" value="Lactamase_B"/>
    <property type="match status" value="1"/>
</dbReference>
<dbReference type="GO" id="GO:0030420">
    <property type="term" value="P:establishment of competence for transformation"/>
    <property type="evidence" value="ECO:0007669"/>
    <property type="project" value="InterPro"/>
</dbReference>
<evidence type="ECO:0000259" key="7">
    <source>
        <dbReference type="SMART" id="SM00849"/>
    </source>
</evidence>
<dbReference type="Pfam" id="PF03772">
    <property type="entry name" value="Competence"/>
    <property type="match status" value="1"/>
</dbReference>
<evidence type="ECO:0000313" key="9">
    <source>
        <dbReference type="Proteomes" id="UP000294919"/>
    </source>
</evidence>
<dbReference type="RefSeq" id="WP_165916170.1">
    <property type="nucleotide sequence ID" value="NZ_SLWV01000001.1"/>
</dbReference>
<dbReference type="InterPro" id="IPR004477">
    <property type="entry name" value="ComEC_N"/>
</dbReference>
<dbReference type="NCBIfam" id="TIGR00360">
    <property type="entry name" value="ComEC_N-term"/>
    <property type="match status" value="1"/>
</dbReference>
<dbReference type="PANTHER" id="PTHR30619:SF1">
    <property type="entry name" value="RECOMBINATION PROTEIN 2"/>
    <property type="match status" value="1"/>
</dbReference>
<dbReference type="InterPro" id="IPR025405">
    <property type="entry name" value="DUF4131"/>
</dbReference>
<feature type="transmembrane region" description="Helical" evidence="6">
    <location>
        <begin position="493"/>
        <end position="511"/>
    </location>
</feature>
<dbReference type="Proteomes" id="UP000294919">
    <property type="component" value="Unassembled WGS sequence"/>
</dbReference>
<dbReference type="InterPro" id="IPR001279">
    <property type="entry name" value="Metallo-B-lactamas"/>
</dbReference>
<keyword evidence="2" id="KW-1003">Cell membrane</keyword>
<feature type="domain" description="Metallo-beta-lactamase" evidence="7">
    <location>
        <begin position="524"/>
        <end position="729"/>
    </location>
</feature>
<feature type="transmembrane region" description="Helical" evidence="6">
    <location>
        <begin position="239"/>
        <end position="259"/>
    </location>
</feature>
<feature type="transmembrane region" description="Helical" evidence="6">
    <location>
        <begin position="315"/>
        <end position="334"/>
    </location>
</feature>
<dbReference type="EMBL" id="SLWV01000001">
    <property type="protein sequence ID" value="TCO80064.1"/>
    <property type="molecule type" value="Genomic_DNA"/>
</dbReference>
<feature type="transmembrane region" description="Helical" evidence="6">
    <location>
        <begin position="279"/>
        <end position="303"/>
    </location>
</feature>
<evidence type="ECO:0000256" key="5">
    <source>
        <dbReference type="ARBA" id="ARBA00023136"/>
    </source>
</evidence>
<dbReference type="InterPro" id="IPR004797">
    <property type="entry name" value="Competence_ComEC/Rec2"/>
</dbReference>
<comment type="caution">
    <text evidence="8">The sequence shown here is derived from an EMBL/GenBank/DDBJ whole genome shotgun (WGS) entry which is preliminary data.</text>
</comment>
<dbReference type="AlphaFoldDB" id="A0A4R2L0W1"/>
<comment type="subcellular location">
    <subcellularLocation>
        <location evidence="1">Cell membrane</location>
        <topology evidence="1">Multi-pass membrane protein</topology>
    </subcellularLocation>
</comment>
<feature type="transmembrane region" description="Helical" evidence="6">
    <location>
        <begin position="421"/>
        <end position="442"/>
    </location>
</feature>
<feature type="transmembrane region" description="Helical" evidence="6">
    <location>
        <begin position="12"/>
        <end position="43"/>
    </location>
</feature>
<feature type="transmembrane region" description="Helical" evidence="6">
    <location>
        <begin position="394"/>
        <end position="414"/>
    </location>
</feature>
<dbReference type="NCBIfam" id="TIGR00361">
    <property type="entry name" value="ComEC_Rec2"/>
    <property type="match status" value="1"/>
</dbReference>
<evidence type="ECO:0000256" key="2">
    <source>
        <dbReference type="ARBA" id="ARBA00022475"/>
    </source>
</evidence>
<dbReference type="Gene3D" id="3.60.15.10">
    <property type="entry name" value="Ribonuclease Z/Hydroxyacylglutathione hydrolase-like"/>
    <property type="match status" value="1"/>
</dbReference>
<dbReference type="InterPro" id="IPR035681">
    <property type="entry name" value="ComA-like_MBL"/>
</dbReference>
<reference evidence="8 9" key="1">
    <citation type="submission" date="2019-03" db="EMBL/GenBank/DDBJ databases">
        <title>Genomic Encyclopedia of Type Strains, Phase IV (KMG-IV): sequencing the most valuable type-strain genomes for metagenomic binning, comparative biology and taxonomic classification.</title>
        <authorList>
            <person name="Goeker M."/>
        </authorList>
    </citation>
    <scope>NUCLEOTIDE SEQUENCE [LARGE SCALE GENOMIC DNA]</scope>
    <source>
        <strain evidence="8 9">DSM 102940</strain>
    </source>
</reference>
<dbReference type="CDD" id="cd07731">
    <property type="entry name" value="ComA-like_MBL-fold"/>
    <property type="match status" value="1"/>
</dbReference>
<evidence type="ECO:0000313" key="8">
    <source>
        <dbReference type="EMBL" id="TCO80064.1"/>
    </source>
</evidence>
<keyword evidence="9" id="KW-1185">Reference proteome</keyword>
<dbReference type="SUPFAM" id="SSF56281">
    <property type="entry name" value="Metallo-hydrolase/oxidoreductase"/>
    <property type="match status" value="1"/>
</dbReference>
<evidence type="ECO:0000256" key="4">
    <source>
        <dbReference type="ARBA" id="ARBA00022989"/>
    </source>
</evidence>
<dbReference type="InterPro" id="IPR052159">
    <property type="entry name" value="Competence_DNA_uptake"/>
</dbReference>
<feature type="transmembrane region" description="Helical" evidence="6">
    <location>
        <begin position="369"/>
        <end position="388"/>
    </location>
</feature>
<dbReference type="GO" id="GO:0005886">
    <property type="term" value="C:plasma membrane"/>
    <property type="evidence" value="ECO:0007669"/>
    <property type="project" value="UniProtKB-SubCell"/>
</dbReference>
<keyword evidence="3 6" id="KW-0812">Transmembrane</keyword>
<evidence type="ECO:0000256" key="6">
    <source>
        <dbReference type="SAM" id="Phobius"/>
    </source>
</evidence>
<name>A0A4R2L0W1_9FIRM</name>